<dbReference type="InterPro" id="IPR050855">
    <property type="entry name" value="NDM-1-like"/>
</dbReference>
<comment type="caution">
    <text evidence="2">The sequence shown here is derived from an EMBL/GenBank/DDBJ whole genome shotgun (WGS) entry which is preliminary data.</text>
</comment>
<reference evidence="2 3" key="1">
    <citation type="submission" date="2020-08" db="EMBL/GenBank/DDBJ databases">
        <title>Genomic Encyclopedia of Type Strains, Phase IV (KMG-IV): sequencing the most valuable type-strain genomes for metagenomic binning, comparative biology and taxonomic classification.</title>
        <authorList>
            <person name="Goeker M."/>
        </authorList>
    </citation>
    <scope>NUCLEOTIDE SEQUENCE [LARGE SCALE GENOMIC DNA]</scope>
    <source>
        <strain evidence="2 3">DSM 100044</strain>
    </source>
</reference>
<dbReference type="SMART" id="SM00849">
    <property type="entry name" value="Lactamase_B"/>
    <property type="match status" value="1"/>
</dbReference>
<dbReference type="InterPro" id="IPR036866">
    <property type="entry name" value="RibonucZ/Hydroxyglut_hydro"/>
</dbReference>
<name>A0A7W9BFH2_9SPHN</name>
<keyword evidence="3" id="KW-1185">Reference proteome</keyword>
<dbReference type="NCBIfam" id="NF012229">
    <property type="entry name" value="bla_class_B_core"/>
    <property type="match status" value="1"/>
</dbReference>
<dbReference type="InterPro" id="IPR001279">
    <property type="entry name" value="Metallo-B-lactamas"/>
</dbReference>
<evidence type="ECO:0000313" key="3">
    <source>
        <dbReference type="Proteomes" id="UP000546200"/>
    </source>
</evidence>
<keyword evidence="2" id="KW-0378">Hydrolase</keyword>
<protein>
    <submittedName>
        <fullName evidence="2">Metallo-beta-lactamase class B</fullName>
        <ecNumber evidence="2">3.5.2.6</ecNumber>
    </submittedName>
</protein>
<feature type="domain" description="Metallo-beta-lactamase" evidence="1">
    <location>
        <begin position="51"/>
        <end position="241"/>
    </location>
</feature>
<gene>
    <name evidence="2" type="ORF">FHS94_002943</name>
</gene>
<proteinExistence type="predicted"/>
<dbReference type="PANTHER" id="PTHR42951:SF17">
    <property type="entry name" value="METALLO-BETA-LACTAMASE DOMAIN-CONTAINING PROTEIN"/>
    <property type="match status" value="1"/>
</dbReference>
<dbReference type="EMBL" id="JACIJK010000009">
    <property type="protein sequence ID" value="MBB5716083.1"/>
    <property type="molecule type" value="Genomic_DNA"/>
</dbReference>
<organism evidence="2 3">
    <name type="scientific">Sphingomonas aerophila</name>
    <dbReference type="NCBI Taxonomy" id="1344948"/>
    <lineage>
        <taxon>Bacteria</taxon>
        <taxon>Pseudomonadati</taxon>
        <taxon>Pseudomonadota</taxon>
        <taxon>Alphaproteobacteria</taxon>
        <taxon>Sphingomonadales</taxon>
        <taxon>Sphingomonadaceae</taxon>
        <taxon>Sphingomonas</taxon>
    </lineage>
</organism>
<dbReference type="Gene3D" id="3.60.15.10">
    <property type="entry name" value="Ribonuclease Z/Hydroxyacylglutathione hydrolase-like"/>
    <property type="match status" value="1"/>
</dbReference>
<dbReference type="Proteomes" id="UP000546200">
    <property type="component" value="Unassembled WGS sequence"/>
</dbReference>
<evidence type="ECO:0000313" key="2">
    <source>
        <dbReference type="EMBL" id="MBB5716083.1"/>
    </source>
</evidence>
<accession>A0A7W9BFH2</accession>
<dbReference type="AlphaFoldDB" id="A0A7W9BFH2"/>
<dbReference type="EC" id="3.5.2.6" evidence="2"/>
<dbReference type="Pfam" id="PF00753">
    <property type="entry name" value="Lactamase_B"/>
    <property type="match status" value="1"/>
</dbReference>
<dbReference type="NCBIfam" id="NF033105">
    <property type="entry name" value="bla_subclass_B3"/>
    <property type="match status" value="1"/>
</dbReference>
<dbReference type="PANTHER" id="PTHR42951">
    <property type="entry name" value="METALLO-BETA-LACTAMASE DOMAIN-CONTAINING"/>
    <property type="match status" value="1"/>
</dbReference>
<dbReference type="RefSeq" id="WP_184059039.1">
    <property type="nucleotide sequence ID" value="NZ_JACIJK010000009.1"/>
</dbReference>
<dbReference type="SUPFAM" id="SSF56281">
    <property type="entry name" value="Metallo-hydrolase/oxidoreductase"/>
    <property type="match status" value="1"/>
</dbReference>
<evidence type="ECO:0000259" key="1">
    <source>
        <dbReference type="SMART" id="SM00849"/>
    </source>
</evidence>
<dbReference type="GO" id="GO:0008800">
    <property type="term" value="F:beta-lactamase activity"/>
    <property type="evidence" value="ECO:0007669"/>
    <property type="project" value="UniProtKB-EC"/>
</dbReference>
<sequence>MSASAALFLAAATGGVDGPALAAACRGKDGWTDPAPPARVYGNTYDVGTCGIVALLVTSPKGHILIDGGPAEAAPLVAANIERLGFRLRDVRYLMNTHEHHDHAGGLAELQRRTGATLVARAPAKKALETGRGEPADPQFTILERYPGARVGRVIGDGGRVTLGGLVLTAHATPGHAPGSTSWTWRSCEAGRCVTVTYADSISSISSDEYRFAAHPALVATFRATMAKVAALPCDLLVTPHPAASHFYERLARTEPLIDPAGCRRYAERGRQALDARLAKEEKR</sequence>